<keyword evidence="2" id="KW-1185">Reference proteome</keyword>
<dbReference type="PANTHER" id="PTHR36704">
    <property type="entry name" value="PROTEIN, PUTATIVE-RELATED"/>
    <property type="match status" value="1"/>
</dbReference>
<organism evidence="2 3">
    <name type="scientific">Spinacia oleracea</name>
    <name type="common">Spinach</name>
    <dbReference type="NCBI Taxonomy" id="3562"/>
    <lineage>
        <taxon>Eukaryota</taxon>
        <taxon>Viridiplantae</taxon>
        <taxon>Streptophyta</taxon>
        <taxon>Embryophyta</taxon>
        <taxon>Tracheophyta</taxon>
        <taxon>Spermatophyta</taxon>
        <taxon>Magnoliopsida</taxon>
        <taxon>eudicotyledons</taxon>
        <taxon>Gunneridae</taxon>
        <taxon>Pentapetalae</taxon>
        <taxon>Caryophyllales</taxon>
        <taxon>Chenopodiaceae</taxon>
        <taxon>Chenopodioideae</taxon>
        <taxon>Anserineae</taxon>
        <taxon>Spinacia</taxon>
    </lineage>
</organism>
<sequence>MSFLAGRLAGKEAAFFFEESKRAVTRLAEKTPKTKTPQFPNSPSTESQAADILPEILRHSLPAKFYRTELPSDSSIKWALRNPSNGDLGNSVSPDVLNPLRGFLSLPQVTLGPKRWQMPEAAGSVTASTANELRLDHQRTYTNPEKVKAAAEGLAHIGVAFAAATAIIFGSAALTFGFLTSKLNLHTSDDIRTKGKDLLQPKFETAKEQLAPLRNWAETTSKKWHHKNEQDIKERPIIMELSKKLRSKGSA</sequence>
<proteinExistence type="predicted"/>
<name>A0A9R0JP28_SPIOL</name>
<reference evidence="2" key="1">
    <citation type="journal article" date="2021" name="Nat. Commun.">
        <title>Genomic analyses provide insights into spinach domestication and the genetic basis of agronomic traits.</title>
        <authorList>
            <person name="Cai X."/>
            <person name="Sun X."/>
            <person name="Xu C."/>
            <person name="Sun H."/>
            <person name="Wang X."/>
            <person name="Ge C."/>
            <person name="Zhang Z."/>
            <person name="Wang Q."/>
            <person name="Fei Z."/>
            <person name="Jiao C."/>
            <person name="Wang Q."/>
        </authorList>
    </citation>
    <scope>NUCLEOTIDE SEQUENCE [LARGE SCALE GENOMIC DNA]</scope>
    <source>
        <strain evidence="2">cv. Varoflay</strain>
    </source>
</reference>
<dbReference type="PANTHER" id="PTHR36704:SF1">
    <property type="entry name" value="OS06G0239700 PROTEIN"/>
    <property type="match status" value="1"/>
</dbReference>
<evidence type="ECO:0000256" key="1">
    <source>
        <dbReference type="SAM" id="Phobius"/>
    </source>
</evidence>
<dbReference type="KEGG" id="soe:110782095"/>
<dbReference type="RefSeq" id="XP_021841870.2">
    <property type="nucleotide sequence ID" value="XM_021986178.2"/>
</dbReference>
<evidence type="ECO:0000313" key="3">
    <source>
        <dbReference type="RefSeq" id="XP_021841870.2"/>
    </source>
</evidence>
<dbReference type="AlphaFoldDB" id="A0A9R0JP28"/>
<evidence type="ECO:0000313" key="2">
    <source>
        <dbReference type="Proteomes" id="UP000813463"/>
    </source>
</evidence>
<accession>A0A9R0JP28</accession>
<feature type="transmembrane region" description="Helical" evidence="1">
    <location>
        <begin position="154"/>
        <end position="179"/>
    </location>
</feature>
<keyword evidence="1" id="KW-1133">Transmembrane helix</keyword>
<keyword evidence="1" id="KW-0812">Transmembrane</keyword>
<dbReference type="Proteomes" id="UP000813463">
    <property type="component" value="Chromosome 2"/>
</dbReference>
<protein>
    <submittedName>
        <fullName evidence="3">Uncharacterized protein</fullName>
    </submittedName>
</protein>
<dbReference type="GeneID" id="110782095"/>
<gene>
    <name evidence="3" type="primary">LOC110782095</name>
</gene>
<reference evidence="3" key="2">
    <citation type="submission" date="2025-08" db="UniProtKB">
        <authorList>
            <consortium name="RefSeq"/>
        </authorList>
    </citation>
    <scope>IDENTIFICATION</scope>
    <source>
        <tissue evidence="3">Leaf</tissue>
    </source>
</reference>
<keyword evidence="1" id="KW-0472">Membrane</keyword>